<dbReference type="GO" id="GO:0003677">
    <property type="term" value="F:DNA binding"/>
    <property type="evidence" value="ECO:0007669"/>
    <property type="project" value="InterPro"/>
</dbReference>
<sequence>MQPDTIKQLIIKHCHDAGISGSAHAFRRTMAKSFLMNGGNAYALQALLGHSDITMTRHYVSLQPADVRHRHETCSPVESLLRYAQKCKDERKMSRE</sequence>
<dbReference type="OrthoDB" id="107900at2"/>
<protein>
    <submittedName>
        <fullName evidence="3">Site-specific integrase</fullName>
    </submittedName>
</protein>
<dbReference type="CDD" id="cd00397">
    <property type="entry name" value="DNA_BRE_C"/>
    <property type="match status" value="1"/>
</dbReference>
<dbReference type="AlphaFoldDB" id="A0A4S4BLE9"/>
<organism evidence="3 4">
    <name type="scientific">Cohnella fermenti</name>
    <dbReference type="NCBI Taxonomy" id="2565925"/>
    <lineage>
        <taxon>Bacteria</taxon>
        <taxon>Bacillati</taxon>
        <taxon>Bacillota</taxon>
        <taxon>Bacilli</taxon>
        <taxon>Bacillales</taxon>
        <taxon>Paenibacillaceae</taxon>
        <taxon>Cohnella</taxon>
    </lineage>
</organism>
<dbReference type="InterPro" id="IPR011010">
    <property type="entry name" value="DNA_brk_join_enz"/>
</dbReference>
<evidence type="ECO:0000313" key="3">
    <source>
        <dbReference type="EMBL" id="THF75391.1"/>
    </source>
</evidence>
<dbReference type="Pfam" id="PF00589">
    <property type="entry name" value="Phage_integrase"/>
    <property type="match status" value="1"/>
</dbReference>
<dbReference type="SUPFAM" id="SSF56349">
    <property type="entry name" value="DNA breaking-rejoining enzymes"/>
    <property type="match status" value="1"/>
</dbReference>
<keyword evidence="4" id="KW-1185">Reference proteome</keyword>
<evidence type="ECO:0000313" key="4">
    <source>
        <dbReference type="Proteomes" id="UP000310636"/>
    </source>
</evidence>
<accession>A0A4S4BLE9</accession>
<dbReference type="PROSITE" id="PS51898">
    <property type="entry name" value="TYR_RECOMBINASE"/>
    <property type="match status" value="1"/>
</dbReference>
<dbReference type="GO" id="GO:0015074">
    <property type="term" value="P:DNA integration"/>
    <property type="evidence" value="ECO:0007669"/>
    <property type="project" value="InterPro"/>
</dbReference>
<keyword evidence="1" id="KW-0233">DNA recombination</keyword>
<gene>
    <name evidence="3" type="ORF">E6C55_22235</name>
</gene>
<dbReference type="InterPro" id="IPR013762">
    <property type="entry name" value="Integrase-like_cat_sf"/>
</dbReference>
<dbReference type="EMBL" id="SSOB01000032">
    <property type="protein sequence ID" value="THF75391.1"/>
    <property type="molecule type" value="Genomic_DNA"/>
</dbReference>
<evidence type="ECO:0000256" key="1">
    <source>
        <dbReference type="ARBA" id="ARBA00023172"/>
    </source>
</evidence>
<dbReference type="InterPro" id="IPR002104">
    <property type="entry name" value="Integrase_catalytic"/>
</dbReference>
<feature type="domain" description="Tyr recombinase" evidence="2">
    <location>
        <begin position="1"/>
        <end position="72"/>
    </location>
</feature>
<comment type="caution">
    <text evidence="3">The sequence shown here is derived from an EMBL/GenBank/DDBJ whole genome shotgun (WGS) entry which is preliminary data.</text>
</comment>
<reference evidence="3 4" key="1">
    <citation type="submission" date="2019-04" db="EMBL/GenBank/DDBJ databases">
        <title>Cohnella sp. nov. isolated from preserved vegetables.</title>
        <authorList>
            <person name="Lin S.-Y."/>
            <person name="Hung M.-H."/>
            <person name="Young C.-C."/>
        </authorList>
    </citation>
    <scope>NUCLEOTIDE SEQUENCE [LARGE SCALE GENOMIC DNA]</scope>
    <source>
        <strain evidence="3 4">CC-MHH1044</strain>
    </source>
</reference>
<evidence type="ECO:0000259" key="2">
    <source>
        <dbReference type="PROSITE" id="PS51898"/>
    </source>
</evidence>
<dbReference type="Gene3D" id="1.10.443.10">
    <property type="entry name" value="Intergrase catalytic core"/>
    <property type="match status" value="1"/>
</dbReference>
<name>A0A4S4BLE9_9BACL</name>
<dbReference type="Proteomes" id="UP000310636">
    <property type="component" value="Unassembled WGS sequence"/>
</dbReference>
<dbReference type="GO" id="GO:0006310">
    <property type="term" value="P:DNA recombination"/>
    <property type="evidence" value="ECO:0007669"/>
    <property type="project" value="UniProtKB-KW"/>
</dbReference>
<proteinExistence type="predicted"/>